<name>A0AAD5MJA4_PARTN</name>
<dbReference type="EMBL" id="JAHQIW010000538">
    <property type="protein sequence ID" value="KAJ1348664.1"/>
    <property type="molecule type" value="Genomic_DNA"/>
</dbReference>
<dbReference type="AlphaFoldDB" id="A0AAD5MJA4"/>
<sequence length="108" mass="12097">MVYTRNPTVSTRFSGICNSEAGAQGFVHRLVMQTVFEVLERQARSALLPDAIISTILDQLHVMTSNIIKANWSRTIWQSVVNRAVRMLASGPFGQHFSRHLPLSAETE</sequence>
<organism evidence="1 2">
    <name type="scientific">Parelaphostrongylus tenuis</name>
    <name type="common">Meningeal worm</name>
    <dbReference type="NCBI Taxonomy" id="148309"/>
    <lineage>
        <taxon>Eukaryota</taxon>
        <taxon>Metazoa</taxon>
        <taxon>Ecdysozoa</taxon>
        <taxon>Nematoda</taxon>
        <taxon>Chromadorea</taxon>
        <taxon>Rhabditida</taxon>
        <taxon>Rhabditina</taxon>
        <taxon>Rhabditomorpha</taxon>
        <taxon>Strongyloidea</taxon>
        <taxon>Metastrongylidae</taxon>
        <taxon>Parelaphostrongylus</taxon>
    </lineage>
</organism>
<comment type="caution">
    <text evidence="1">The sequence shown here is derived from an EMBL/GenBank/DDBJ whole genome shotgun (WGS) entry which is preliminary data.</text>
</comment>
<dbReference type="Proteomes" id="UP001196413">
    <property type="component" value="Unassembled WGS sequence"/>
</dbReference>
<accession>A0AAD5MJA4</accession>
<evidence type="ECO:0000313" key="2">
    <source>
        <dbReference type="Proteomes" id="UP001196413"/>
    </source>
</evidence>
<proteinExistence type="predicted"/>
<keyword evidence="2" id="KW-1185">Reference proteome</keyword>
<reference evidence="1" key="1">
    <citation type="submission" date="2021-06" db="EMBL/GenBank/DDBJ databases">
        <title>Parelaphostrongylus tenuis whole genome reference sequence.</title>
        <authorList>
            <person name="Garwood T.J."/>
            <person name="Larsen P.A."/>
            <person name="Fountain-Jones N.M."/>
            <person name="Garbe J.R."/>
            <person name="Macchietto M.G."/>
            <person name="Kania S.A."/>
            <person name="Gerhold R.W."/>
            <person name="Richards J.E."/>
            <person name="Wolf T.M."/>
        </authorList>
    </citation>
    <scope>NUCLEOTIDE SEQUENCE</scope>
    <source>
        <strain evidence="1">MNPRO001-30</strain>
        <tissue evidence="1">Meninges</tissue>
    </source>
</reference>
<gene>
    <name evidence="1" type="ORF">KIN20_004016</name>
</gene>
<protein>
    <submittedName>
        <fullName evidence="1">Uncharacterized protein</fullName>
    </submittedName>
</protein>
<evidence type="ECO:0000313" key="1">
    <source>
        <dbReference type="EMBL" id="KAJ1348664.1"/>
    </source>
</evidence>